<keyword evidence="3" id="KW-1185">Reference proteome</keyword>
<keyword evidence="1" id="KW-0472">Membrane</keyword>
<gene>
    <name evidence="2" type="ORF">MAR_024632</name>
</gene>
<protein>
    <submittedName>
        <fullName evidence="2">Uncharacterized protein</fullName>
    </submittedName>
</protein>
<accession>A0ABY7DRD2</accession>
<proteinExistence type="predicted"/>
<organism evidence="2 3">
    <name type="scientific">Mya arenaria</name>
    <name type="common">Soft-shell clam</name>
    <dbReference type="NCBI Taxonomy" id="6604"/>
    <lineage>
        <taxon>Eukaryota</taxon>
        <taxon>Metazoa</taxon>
        <taxon>Spiralia</taxon>
        <taxon>Lophotrochozoa</taxon>
        <taxon>Mollusca</taxon>
        <taxon>Bivalvia</taxon>
        <taxon>Autobranchia</taxon>
        <taxon>Heteroconchia</taxon>
        <taxon>Euheterodonta</taxon>
        <taxon>Imparidentia</taxon>
        <taxon>Neoheterodontei</taxon>
        <taxon>Myida</taxon>
        <taxon>Myoidea</taxon>
        <taxon>Myidae</taxon>
        <taxon>Mya</taxon>
    </lineage>
</organism>
<feature type="transmembrane region" description="Helical" evidence="1">
    <location>
        <begin position="12"/>
        <end position="32"/>
    </location>
</feature>
<reference evidence="2" key="1">
    <citation type="submission" date="2022-11" db="EMBL/GenBank/DDBJ databases">
        <title>Centuries of genome instability and evolution in soft-shell clam transmissible cancer (bioRxiv).</title>
        <authorList>
            <person name="Hart S.F.M."/>
            <person name="Yonemitsu M.A."/>
            <person name="Giersch R.M."/>
            <person name="Beal B.F."/>
            <person name="Arriagada G."/>
            <person name="Davis B.W."/>
            <person name="Ostrander E.A."/>
            <person name="Goff S.P."/>
            <person name="Metzger M.J."/>
        </authorList>
    </citation>
    <scope>NUCLEOTIDE SEQUENCE</scope>
    <source>
        <strain evidence="2">MELC-2E11</strain>
        <tissue evidence="2">Siphon/mantle</tissue>
    </source>
</reference>
<evidence type="ECO:0000313" key="3">
    <source>
        <dbReference type="Proteomes" id="UP001164746"/>
    </source>
</evidence>
<feature type="transmembrane region" description="Helical" evidence="1">
    <location>
        <begin position="256"/>
        <end position="273"/>
    </location>
</feature>
<sequence>MVDHCCTQFPGQIILLLVPHLVYTLITTLKIFSKRVFDSYMQCPSINDTTRLRRYNEIFGNQNLGGLVNHEITKQGMQVRSLLRPLLNVVSKESHISFEKTRTNMHFFKVYMRSEIRQNRPSLSTIWAFKNTLENETIHRESDKDVGQQGTIVMYLEGDPCLSLDKFSRFQILTVKESHLCKFKHYLQHHMQHLLTRLFSDPDMDWNYYVKHGDSNGNKYTPVKSALPPASDNLLNVIHCNCKNHCDNKKCMARNMVWTVLIVDYVVVLAQFSNSS</sequence>
<evidence type="ECO:0000313" key="2">
    <source>
        <dbReference type="EMBL" id="WAR00260.1"/>
    </source>
</evidence>
<name>A0ABY7DRD2_MYAAR</name>
<evidence type="ECO:0000256" key="1">
    <source>
        <dbReference type="SAM" id="Phobius"/>
    </source>
</evidence>
<keyword evidence="1" id="KW-1133">Transmembrane helix</keyword>
<dbReference type="EMBL" id="CP111014">
    <property type="protein sequence ID" value="WAR00260.1"/>
    <property type="molecule type" value="Genomic_DNA"/>
</dbReference>
<keyword evidence="1" id="KW-0812">Transmembrane</keyword>
<dbReference type="Proteomes" id="UP001164746">
    <property type="component" value="Chromosome 3"/>
</dbReference>